<dbReference type="Proteomes" id="UP000230750">
    <property type="component" value="Unassembled WGS sequence"/>
</dbReference>
<dbReference type="EMBL" id="MRZV01000691">
    <property type="protein sequence ID" value="PIK45713.1"/>
    <property type="molecule type" value="Genomic_DNA"/>
</dbReference>
<protein>
    <submittedName>
        <fullName evidence="2">Putative fibroblast growth factor receptor 1-like</fullName>
    </submittedName>
</protein>
<keyword evidence="2" id="KW-0675">Receptor</keyword>
<dbReference type="GO" id="GO:0004714">
    <property type="term" value="F:transmembrane receptor protein tyrosine kinase activity"/>
    <property type="evidence" value="ECO:0007669"/>
    <property type="project" value="TreeGrafter"/>
</dbReference>
<dbReference type="STRING" id="307972.A0A2G8KCK4"/>
<dbReference type="AlphaFoldDB" id="A0A2G8KCK4"/>
<dbReference type="PRINTS" id="PR00109">
    <property type="entry name" value="TYRKINASE"/>
</dbReference>
<sequence>MAVGEMVVGRSDQLPYRRYHLCVSLYRHPSLSARKALINSRGQCKLYDFWPVELANDAVNQLLEQKIPPIAWLPPETVFIGQYSEKSDIWSFGVVVWEIFSLGETPFGGLTCAEIEDKLRRKQYLEQPRSCAGGIFGAMLSMWNPSVDKRPSFSNLHMTLQAFLNDMNKTIIERFAEDGPNYFSLEKDSSNDVYIENAY</sequence>
<evidence type="ECO:0000313" key="2">
    <source>
        <dbReference type="EMBL" id="PIK45713.1"/>
    </source>
</evidence>
<dbReference type="SUPFAM" id="SSF56112">
    <property type="entry name" value="Protein kinase-like (PK-like)"/>
    <property type="match status" value="1"/>
</dbReference>
<dbReference type="Gene3D" id="1.10.510.10">
    <property type="entry name" value="Transferase(Phosphotransferase) domain 1"/>
    <property type="match status" value="1"/>
</dbReference>
<evidence type="ECO:0000259" key="1">
    <source>
        <dbReference type="PROSITE" id="PS50011"/>
    </source>
</evidence>
<dbReference type="InterPro" id="IPR000719">
    <property type="entry name" value="Prot_kinase_dom"/>
</dbReference>
<dbReference type="InterPro" id="IPR001245">
    <property type="entry name" value="Ser-Thr/Tyr_kinase_cat_dom"/>
</dbReference>
<dbReference type="InterPro" id="IPR011009">
    <property type="entry name" value="Kinase-like_dom_sf"/>
</dbReference>
<dbReference type="InterPro" id="IPR050122">
    <property type="entry name" value="RTK"/>
</dbReference>
<dbReference type="InterPro" id="IPR020635">
    <property type="entry name" value="Tyr_kinase_cat_dom"/>
</dbReference>
<dbReference type="OrthoDB" id="546826at2759"/>
<reference evidence="2 3" key="1">
    <citation type="journal article" date="2017" name="PLoS Biol.">
        <title>The sea cucumber genome provides insights into morphological evolution and visceral regeneration.</title>
        <authorList>
            <person name="Zhang X."/>
            <person name="Sun L."/>
            <person name="Yuan J."/>
            <person name="Sun Y."/>
            <person name="Gao Y."/>
            <person name="Zhang L."/>
            <person name="Li S."/>
            <person name="Dai H."/>
            <person name="Hamel J.F."/>
            <person name="Liu C."/>
            <person name="Yu Y."/>
            <person name="Liu S."/>
            <person name="Lin W."/>
            <person name="Guo K."/>
            <person name="Jin S."/>
            <person name="Xu P."/>
            <person name="Storey K.B."/>
            <person name="Huan P."/>
            <person name="Zhang T."/>
            <person name="Zhou Y."/>
            <person name="Zhang J."/>
            <person name="Lin C."/>
            <person name="Li X."/>
            <person name="Xing L."/>
            <person name="Huo D."/>
            <person name="Sun M."/>
            <person name="Wang L."/>
            <person name="Mercier A."/>
            <person name="Li F."/>
            <person name="Yang H."/>
            <person name="Xiang J."/>
        </authorList>
    </citation>
    <scope>NUCLEOTIDE SEQUENCE [LARGE SCALE GENOMIC DNA]</scope>
    <source>
        <strain evidence="2">Shaxun</strain>
        <tissue evidence="2">Muscle</tissue>
    </source>
</reference>
<proteinExistence type="predicted"/>
<dbReference type="SMART" id="SM00219">
    <property type="entry name" value="TyrKc"/>
    <property type="match status" value="1"/>
</dbReference>
<dbReference type="GO" id="GO:0043235">
    <property type="term" value="C:receptor complex"/>
    <property type="evidence" value="ECO:0007669"/>
    <property type="project" value="TreeGrafter"/>
</dbReference>
<feature type="domain" description="Protein kinase" evidence="1">
    <location>
        <begin position="1"/>
        <end position="164"/>
    </location>
</feature>
<dbReference type="GO" id="GO:0005886">
    <property type="term" value="C:plasma membrane"/>
    <property type="evidence" value="ECO:0007669"/>
    <property type="project" value="TreeGrafter"/>
</dbReference>
<name>A0A2G8KCK4_STIJA</name>
<dbReference type="PANTHER" id="PTHR24416">
    <property type="entry name" value="TYROSINE-PROTEIN KINASE RECEPTOR"/>
    <property type="match status" value="1"/>
</dbReference>
<keyword evidence="3" id="KW-1185">Reference proteome</keyword>
<dbReference type="GO" id="GO:0007169">
    <property type="term" value="P:cell surface receptor protein tyrosine kinase signaling pathway"/>
    <property type="evidence" value="ECO:0007669"/>
    <property type="project" value="TreeGrafter"/>
</dbReference>
<organism evidence="2 3">
    <name type="scientific">Stichopus japonicus</name>
    <name type="common">Sea cucumber</name>
    <dbReference type="NCBI Taxonomy" id="307972"/>
    <lineage>
        <taxon>Eukaryota</taxon>
        <taxon>Metazoa</taxon>
        <taxon>Echinodermata</taxon>
        <taxon>Eleutherozoa</taxon>
        <taxon>Echinozoa</taxon>
        <taxon>Holothuroidea</taxon>
        <taxon>Aspidochirotacea</taxon>
        <taxon>Aspidochirotida</taxon>
        <taxon>Stichopodidae</taxon>
        <taxon>Apostichopus</taxon>
    </lineage>
</organism>
<dbReference type="PANTHER" id="PTHR24416:SF611">
    <property type="entry name" value="TYROSINE-PROTEIN KINASE TRANSMEMBRANE RECEPTOR ROR"/>
    <property type="match status" value="1"/>
</dbReference>
<comment type="caution">
    <text evidence="2">The sequence shown here is derived from an EMBL/GenBank/DDBJ whole genome shotgun (WGS) entry which is preliminary data.</text>
</comment>
<dbReference type="GO" id="GO:0005524">
    <property type="term" value="F:ATP binding"/>
    <property type="evidence" value="ECO:0007669"/>
    <property type="project" value="InterPro"/>
</dbReference>
<dbReference type="Pfam" id="PF07714">
    <property type="entry name" value="PK_Tyr_Ser-Thr"/>
    <property type="match status" value="1"/>
</dbReference>
<gene>
    <name evidence="2" type="ORF">BSL78_17419</name>
</gene>
<dbReference type="PROSITE" id="PS50011">
    <property type="entry name" value="PROTEIN_KINASE_DOM"/>
    <property type="match status" value="1"/>
</dbReference>
<evidence type="ECO:0000313" key="3">
    <source>
        <dbReference type="Proteomes" id="UP000230750"/>
    </source>
</evidence>
<accession>A0A2G8KCK4</accession>